<dbReference type="EMBL" id="FUWM01000018">
    <property type="protein sequence ID" value="SJZ89118.1"/>
    <property type="molecule type" value="Genomic_DNA"/>
</dbReference>
<evidence type="ECO:0000256" key="4">
    <source>
        <dbReference type="SAM" id="Phobius"/>
    </source>
</evidence>
<feature type="transmembrane region" description="Helical" evidence="4">
    <location>
        <begin position="174"/>
        <end position="196"/>
    </location>
</feature>
<dbReference type="GO" id="GO:0016020">
    <property type="term" value="C:membrane"/>
    <property type="evidence" value="ECO:0007669"/>
    <property type="project" value="InterPro"/>
</dbReference>
<dbReference type="PANTHER" id="PTHR32089:SF112">
    <property type="entry name" value="LYSOZYME-LIKE PROTEIN-RELATED"/>
    <property type="match status" value="1"/>
</dbReference>
<dbReference type="GO" id="GO:0007165">
    <property type="term" value="P:signal transduction"/>
    <property type="evidence" value="ECO:0007669"/>
    <property type="project" value="UniProtKB-KW"/>
</dbReference>
<dbReference type="InterPro" id="IPR003660">
    <property type="entry name" value="HAMP_dom"/>
</dbReference>
<organism evidence="7 8">
    <name type="scientific">Selenihalanaerobacter shriftii</name>
    <dbReference type="NCBI Taxonomy" id="142842"/>
    <lineage>
        <taxon>Bacteria</taxon>
        <taxon>Bacillati</taxon>
        <taxon>Bacillota</taxon>
        <taxon>Clostridia</taxon>
        <taxon>Halanaerobiales</taxon>
        <taxon>Halobacteroidaceae</taxon>
        <taxon>Selenihalanaerobacter</taxon>
    </lineage>
</organism>
<keyword evidence="8" id="KW-1185">Reference proteome</keyword>
<dbReference type="OrthoDB" id="1706317at2"/>
<feature type="domain" description="Methyl-accepting transducer" evidence="5">
    <location>
        <begin position="249"/>
        <end position="485"/>
    </location>
</feature>
<evidence type="ECO:0000259" key="6">
    <source>
        <dbReference type="PROSITE" id="PS50885"/>
    </source>
</evidence>
<dbReference type="AlphaFoldDB" id="A0A1T4PE77"/>
<dbReference type="GO" id="GO:0006935">
    <property type="term" value="P:chemotaxis"/>
    <property type="evidence" value="ECO:0007669"/>
    <property type="project" value="InterPro"/>
</dbReference>
<protein>
    <submittedName>
        <fullName evidence="7">Methyl-accepting chemotaxis protein</fullName>
    </submittedName>
</protein>
<proteinExistence type="inferred from homology"/>
<feature type="transmembrane region" description="Helical" evidence="4">
    <location>
        <begin position="21"/>
        <end position="45"/>
    </location>
</feature>
<dbReference type="CDD" id="cd11386">
    <property type="entry name" value="MCP_signal"/>
    <property type="match status" value="1"/>
</dbReference>
<feature type="domain" description="HAMP" evidence="6">
    <location>
        <begin position="198"/>
        <end position="251"/>
    </location>
</feature>
<comment type="similarity">
    <text evidence="2">Belongs to the methyl-accepting chemotaxis (MCP) protein family.</text>
</comment>
<keyword evidence="4" id="KW-1133">Transmembrane helix</keyword>
<name>A0A1T4PE77_9FIRM</name>
<accession>A0A1T4PE77</accession>
<dbReference type="PROSITE" id="PS50111">
    <property type="entry name" value="CHEMOTAXIS_TRANSDUC_2"/>
    <property type="match status" value="1"/>
</dbReference>
<evidence type="ECO:0000256" key="3">
    <source>
        <dbReference type="PROSITE-ProRule" id="PRU00284"/>
    </source>
</evidence>
<dbReference type="GO" id="GO:0004888">
    <property type="term" value="F:transmembrane signaling receptor activity"/>
    <property type="evidence" value="ECO:0007669"/>
    <property type="project" value="InterPro"/>
</dbReference>
<reference evidence="8" key="1">
    <citation type="submission" date="2017-02" db="EMBL/GenBank/DDBJ databases">
        <authorList>
            <person name="Varghese N."/>
            <person name="Submissions S."/>
        </authorList>
    </citation>
    <scope>NUCLEOTIDE SEQUENCE [LARGE SCALE GENOMIC DNA]</scope>
    <source>
        <strain evidence="8">ATCC BAA-73</strain>
    </source>
</reference>
<dbReference type="CDD" id="cd06225">
    <property type="entry name" value="HAMP"/>
    <property type="match status" value="1"/>
</dbReference>
<evidence type="ECO:0000313" key="8">
    <source>
        <dbReference type="Proteomes" id="UP000190625"/>
    </source>
</evidence>
<dbReference type="PRINTS" id="PR00260">
    <property type="entry name" value="CHEMTRNSDUCR"/>
</dbReference>
<dbReference type="Gene3D" id="1.10.287.950">
    <property type="entry name" value="Methyl-accepting chemotaxis protein"/>
    <property type="match status" value="1"/>
</dbReference>
<dbReference type="STRING" id="142842.SAMN02745118_02118"/>
<dbReference type="SUPFAM" id="SSF58104">
    <property type="entry name" value="Methyl-accepting chemotaxis protein (MCP) signaling domain"/>
    <property type="match status" value="1"/>
</dbReference>
<evidence type="ECO:0000259" key="5">
    <source>
        <dbReference type="PROSITE" id="PS50111"/>
    </source>
</evidence>
<dbReference type="Gene3D" id="3.30.450.20">
    <property type="entry name" value="PAS domain"/>
    <property type="match status" value="1"/>
</dbReference>
<keyword evidence="1 3" id="KW-0807">Transducer</keyword>
<dbReference type="Proteomes" id="UP000190625">
    <property type="component" value="Unassembled WGS sequence"/>
</dbReference>
<dbReference type="Pfam" id="PF00015">
    <property type="entry name" value="MCPsignal"/>
    <property type="match status" value="1"/>
</dbReference>
<dbReference type="Pfam" id="PF00672">
    <property type="entry name" value="HAMP"/>
    <property type="match status" value="1"/>
</dbReference>
<keyword evidence="4" id="KW-0472">Membrane</keyword>
<dbReference type="SMART" id="SM00283">
    <property type="entry name" value="MA"/>
    <property type="match status" value="1"/>
</dbReference>
<evidence type="ECO:0000256" key="1">
    <source>
        <dbReference type="ARBA" id="ARBA00023224"/>
    </source>
</evidence>
<evidence type="ECO:0000313" key="7">
    <source>
        <dbReference type="EMBL" id="SJZ89118.1"/>
    </source>
</evidence>
<keyword evidence="4" id="KW-0812">Transmembrane</keyword>
<dbReference type="InterPro" id="IPR004089">
    <property type="entry name" value="MCPsignal_dom"/>
</dbReference>
<dbReference type="RefSeq" id="WP_078810561.1">
    <property type="nucleotide sequence ID" value="NZ_FUWM01000018.1"/>
</dbReference>
<dbReference type="InterPro" id="IPR004090">
    <property type="entry name" value="Chemotax_Me-accpt_rcpt"/>
</dbReference>
<dbReference type="SMART" id="SM00304">
    <property type="entry name" value="HAMP"/>
    <property type="match status" value="1"/>
</dbReference>
<gene>
    <name evidence="7" type="ORF">SAMN02745118_02118</name>
</gene>
<evidence type="ECO:0000256" key="2">
    <source>
        <dbReference type="ARBA" id="ARBA00029447"/>
    </source>
</evidence>
<dbReference type="PROSITE" id="PS50885">
    <property type="entry name" value="HAMP"/>
    <property type="match status" value="1"/>
</dbReference>
<sequence length="514" mass="56433">MRLINKEMFDIDVERTLKSRLLLKTLIFSGILGLIGLLLLGVFTYNTATDGLQKLSTEKLETISNELNYYFNEVNMSQEELIKNLDDLDAKEKKYFQNGTGQIYIIDKQGKVLYGKSSDSLKLIDHIQENKTSRLEYEVNNNNMMATYEYNSDLGWYIIVADQISNMTRFNKDVAWTMIITCLVAMALMGTGAIFVTNNITGPINQLVDILNKTEQGDLTAQVSFAYREDELGVLGTTFNNMIDKQGDIINRVKVAAQTVSSSSEDLSTTIDESNQYIGTTTSNITELSASIEEIASNTEMVSSSAERMNTTVDNGSKSIEQAVTEMESIRNMVEESAGIIGNLGEKTKEIEKIINLINNIAEQTNLLALNATIEAARAGEHGRGFAVVAEEIQNLAEETSNATKDIAQLISETQKGSAEAITAIEEGTKEVAVGEEVITKAGNAFEEINEAISETSFQIRDASAAAQQMAVGADQVVDSTENIADMSEEMKETSESLAEEATDLKGLVDQFKV</sequence>
<dbReference type="PANTHER" id="PTHR32089">
    <property type="entry name" value="METHYL-ACCEPTING CHEMOTAXIS PROTEIN MCPB"/>
    <property type="match status" value="1"/>
</dbReference>